<evidence type="ECO:0000256" key="1">
    <source>
        <dbReference type="SAM" id="MobiDB-lite"/>
    </source>
</evidence>
<name>A0A1Z2L3H5_9ACTN</name>
<gene>
    <name evidence="3" type="ORF">SMD11_3204</name>
</gene>
<evidence type="ECO:0000313" key="4">
    <source>
        <dbReference type="Proteomes" id="UP000195755"/>
    </source>
</evidence>
<feature type="compositionally biased region" description="Low complexity" evidence="1">
    <location>
        <begin position="82"/>
        <end position="95"/>
    </location>
</feature>
<organism evidence="3 4">
    <name type="scientific">Streptomyces albireticuli</name>
    <dbReference type="NCBI Taxonomy" id="1940"/>
    <lineage>
        <taxon>Bacteria</taxon>
        <taxon>Bacillati</taxon>
        <taxon>Actinomycetota</taxon>
        <taxon>Actinomycetes</taxon>
        <taxon>Kitasatosporales</taxon>
        <taxon>Streptomycetaceae</taxon>
        <taxon>Streptomyces</taxon>
    </lineage>
</organism>
<protein>
    <submittedName>
        <fullName evidence="3">Uncharacterized protein</fullName>
    </submittedName>
</protein>
<keyword evidence="2" id="KW-0472">Membrane</keyword>
<sequence length="194" mass="18840">MATAPPHVGALRARLFAAGSWWLSWSGLLLLALLYSHGMMTEGTSAHPVHPALTQMSAAAHSTAGHGSGLPAASATKPATDPAPGSVPGSAPGSVSGAGPGSASGAQDLAAGPRPGPLSAGQGASPAPHNGHDVSHAAQDCLSGAVKDATDLPALCAAPDRAAPPSYVPGWAVVRLTAHAAGPLPPSAPPTLRI</sequence>
<keyword evidence="2" id="KW-0812">Transmembrane</keyword>
<dbReference type="KEGG" id="salj:SMD11_3204"/>
<dbReference type="RefSeq" id="WP_087927064.1">
    <property type="nucleotide sequence ID" value="NZ_CP021744.1"/>
</dbReference>
<dbReference type="Proteomes" id="UP000195755">
    <property type="component" value="Chromosome"/>
</dbReference>
<reference evidence="3 4" key="1">
    <citation type="submission" date="2017-06" db="EMBL/GenBank/DDBJ databases">
        <title>Streptomyces albireticuli Genome sequencing and assembly.</title>
        <authorList>
            <person name="Wang Y."/>
            <person name="Du B."/>
            <person name="Ding Y."/>
            <person name="Liu H."/>
            <person name="Hou Q."/>
            <person name="Liu K."/>
            <person name="Yao L."/>
            <person name="Wang C."/>
        </authorList>
    </citation>
    <scope>NUCLEOTIDE SEQUENCE [LARGE SCALE GENOMIC DNA]</scope>
    <source>
        <strain evidence="3 4">MDJK11</strain>
    </source>
</reference>
<dbReference type="EMBL" id="CP021744">
    <property type="protein sequence ID" value="ARZ68845.1"/>
    <property type="molecule type" value="Genomic_DNA"/>
</dbReference>
<proteinExistence type="predicted"/>
<feature type="transmembrane region" description="Helical" evidence="2">
    <location>
        <begin position="15"/>
        <end position="35"/>
    </location>
</feature>
<accession>A0A1Z2L3H5</accession>
<evidence type="ECO:0000256" key="2">
    <source>
        <dbReference type="SAM" id="Phobius"/>
    </source>
</evidence>
<feature type="region of interest" description="Disordered" evidence="1">
    <location>
        <begin position="57"/>
        <end position="135"/>
    </location>
</feature>
<dbReference type="AlphaFoldDB" id="A0A1Z2L3H5"/>
<keyword evidence="2" id="KW-1133">Transmembrane helix</keyword>
<evidence type="ECO:0000313" key="3">
    <source>
        <dbReference type="EMBL" id="ARZ68845.1"/>
    </source>
</evidence>